<name>A0ABX8CFK6_9NOCA</name>
<evidence type="ECO:0000313" key="2">
    <source>
        <dbReference type="EMBL" id="QVI18742.1"/>
    </source>
</evidence>
<sequence length="189" mass="21283">MVTVGMTVGLAFVGYMATYLNGLRLGQRQARLVRINEQLSEFYGPLLALMEANQRTFDAFHADFALGDGRCPICDVVVPSERDLAEWRFWATTVFIPNIKAMRDVIVSKADLLIETEMPAVLLELCAHVSGYEVTLARWTEGDLGDYVSIIKFPAQELHEYTRDRFARLKIEQARLLGKQASVRLARAA</sequence>
<feature type="transmembrane region" description="Helical" evidence="1">
    <location>
        <begin position="6"/>
        <end position="25"/>
    </location>
</feature>
<keyword evidence="1" id="KW-0812">Transmembrane</keyword>
<keyword evidence="1" id="KW-0472">Membrane</keyword>
<protein>
    <submittedName>
        <fullName evidence="2">Uncharacterized protein</fullName>
    </submittedName>
</protein>
<dbReference type="EMBL" id="CP074371">
    <property type="protein sequence ID" value="QVI18742.1"/>
    <property type="molecule type" value="Genomic_DNA"/>
</dbReference>
<keyword evidence="3" id="KW-1185">Reference proteome</keyword>
<organism evidence="2 3">
    <name type="scientific">Nocardia tengchongensis</name>
    <dbReference type="NCBI Taxonomy" id="2055889"/>
    <lineage>
        <taxon>Bacteria</taxon>
        <taxon>Bacillati</taxon>
        <taxon>Actinomycetota</taxon>
        <taxon>Actinomycetes</taxon>
        <taxon>Mycobacteriales</taxon>
        <taxon>Nocardiaceae</taxon>
        <taxon>Nocardia</taxon>
    </lineage>
</organism>
<proteinExistence type="predicted"/>
<evidence type="ECO:0000256" key="1">
    <source>
        <dbReference type="SAM" id="Phobius"/>
    </source>
</evidence>
<evidence type="ECO:0000313" key="3">
    <source>
        <dbReference type="Proteomes" id="UP000683310"/>
    </source>
</evidence>
<keyword evidence="1" id="KW-1133">Transmembrane helix</keyword>
<gene>
    <name evidence="2" type="ORF">KHQ06_19580</name>
</gene>
<reference evidence="2 3" key="1">
    <citation type="submission" date="2021-04" db="EMBL/GenBank/DDBJ databases">
        <title>Nocardia tengchongensis.</title>
        <authorList>
            <person name="Zhuang k."/>
            <person name="Ran Y."/>
            <person name="Li W."/>
        </authorList>
    </citation>
    <scope>NUCLEOTIDE SEQUENCE [LARGE SCALE GENOMIC DNA]</scope>
    <source>
        <strain evidence="2 3">CFH S0057</strain>
    </source>
</reference>
<accession>A0ABX8CFK6</accession>
<dbReference type="Proteomes" id="UP000683310">
    <property type="component" value="Chromosome"/>
</dbReference>